<dbReference type="AlphaFoldDB" id="A0A2U3EPY6"/>
<name>A0A2U3EPY6_PURLI</name>
<protein>
    <submittedName>
        <fullName evidence="2">Uncharacterized protein</fullName>
    </submittedName>
</protein>
<accession>A0A2U3EPY6</accession>
<evidence type="ECO:0000313" key="2">
    <source>
        <dbReference type="EMBL" id="PWI76562.1"/>
    </source>
</evidence>
<comment type="caution">
    <text evidence="2">The sequence shown here is derived from an EMBL/GenBank/DDBJ whole genome shotgun (WGS) entry which is preliminary data.</text>
</comment>
<organism evidence="2 3">
    <name type="scientific">Purpureocillium lilacinum</name>
    <name type="common">Paecilomyces lilacinus</name>
    <dbReference type="NCBI Taxonomy" id="33203"/>
    <lineage>
        <taxon>Eukaryota</taxon>
        <taxon>Fungi</taxon>
        <taxon>Dikarya</taxon>
        <taxon>Ascomycota</taxon>
        <taxon>Pezizomycotina</taxon>
        <taxon>Sordariomycetes</taxon>
        <taxon>Hypocreomycetidae</taxon>
        <taxon>Hypocreales</taxon>
        <taxon>Ophiocordycipitaceae</taxon>
        <taxon>Purpureocillium</taxon>
    </lineage>
</organism>
<feature type="region of interest" description="Disordered" evidence="1">
    <location>
        <begin position="141"/>
        <end position="206"/>
    </location>
</feature>
<gene>
    <name evidence="2" type="ORF">PCL_03756</name>
</gene>
<dbReference type="Proteomes" id="UP000245956">
    <property type="component" value="Unassembled WGS sequence"/>
</dbReference>
<reference evidence="2 3" key="1">
    <citation type="journal article" date="2016" name="Front. Microbiol.">
        <title>Genome and transcriptome sequences reveal the specific parasitism of the nematophagous Purpureocillium lilacinum 36-1.</title>
        <authorList>
            <person name="Xie J."/>
            <person name="Li S."/>
            <person name="Mo C."/>
            <person name="Xiao X."/>
            <person name="Peng D."/>
            <person name="Wang G."/>
            <person name="Xiao Y."/>
        </authorList>
    </citation>
    <scope>NUCLEOTIDE SEQUENCE [LARGE SCALE GENOMIC DNA]</scope>
    <source>
        <strain evidence="2 3">36-1</strain>
    </source>
</reference>
<sequence>MRRTRRLTPAAEGPKVQTGYEGQLQVLHSAIHPPKDGHTPGNAGRGLTAWRYLGSVRGRLLGRSGWLAVAPAQARHCTALRRAARALAWGALGGRCRTPAQAAPLLALEGPEVALQTPRRHGINNNKAKRIGNAHNNCQAEPRHPGFTANGVAGRGAQSPGRAGRTTRTPLSPPRYVHVPPDARGTATRRSLQEPVRRPATAHTHA</sequence>
<dbReference type="EMBL" id="LCWV01000001">
    <property type="protein sequence ID" value="PWI76562.1"/>
    <property type="molecule type" value="Genomic_DNA"/>
</dbReference>
<evidence type="ECO:0000313" key="3">
    <source>
        <dbReference type="Proteomes" id="UP000245956"/>
    </source>
</evidence>
<proteinExistence type="predicted"/>
<evidence type="ECO:0000256" key="1">
    <source>
        <dbReference type="SAM" id="MobiDB-lite"/>
    </source>
</evidence>